<dbReference type="Proteomes" id="UP000242913">
    <property type="component" value="Unassembled WGS sequence"/>
</dbReference>
<dbReference type="OrthoDB" id="10489994at2759"/>
<dbReference type="EMBL" id="KZ270250">
    <property type="protein sequence ID" value="OZC06043.1"/>
    <property type="molecule type" value="Genomic_DNA"/>
</dbReference>
<feature type="transmembrane region" description="Helical" evidence="2">
    <location>
        <begin position="128"/>
        <end position="148"/>
    </location>
</feature>
<evidence type="ECO:0000256" key="2">
    <source>
        <dbReference type="SAM" id="Phobius"/>
    </source>
</evidence>
<keyword evidence="2" id="KW-0472">Membrane</keyword>
<feature type="region of interest" description="Disordered" evidence="1">
    <location>
        <begin position="1"/>
        <end position="40"/>
    </location>
</feature>
<gene>
    <name evidence="3" type="ORF">X798_06972</name>
</gene>
<name>A0A238BLF8_9BILA</name>
<sequence length="156" mass="17961">MNYFRMSFDSQGSEKPVEKLVNRKRASNEGNSSSIDWDQMKSETTKRKRFDFSHDPKVLEVQKRILNSMKNTPSVNEPEMKYSCSINSDGNVESQKCYSIGKKNDVCSGSRFDINFKSASGRPLVKKVLPVFMSNVSLAASSLFFYFFRIFLQFIF</sequence>
<evidence type="ECO:0000313" key="4">
    <source>
        <dbReference type="Proteomes" id="UP000242913"/>
    </source>
</evidence>
<keyword evidence="2" id="KW-0812">Transmembrane</keyword>
<protein>
    <submittedName>
        <fullName evidence="3">Uncharacterized protein</fullName>
    </submittedName>
</protein>
<organism evidence="3 4">
    <name type="scientific">Onchocerca flexuosa</name>
    <dbReference type="NCBI Taxonomy" id="387005"/>
    <lineage>
        <taxon>Eukaryota</taxon>
        <taxon>Metazoa</taxon>
        <taxon>Ecdysozoa</taxon>
        <taxon>Nematoda</taxon>
        <taxon>Chromadorea</taxon>
        <taxon>Rhabditida</taxon>
        <taxon>Spirurina</taxon>
        <taxon>Spiruromorpha</taxon>
        <taxon>Filarioidea</taxon>
        <taxon>Onchocercidae</taxon>
        <taxon>Onchocerca</taxon>
    </lineage>
</organism>
<reference evidence="3 4" key="1">
    <citation type="submission" date="2015-12" db="EMBL/GenBank/DDBJ databases">
        <title>Draft genome of the nematode, Onchocerca flexuosa.</title>
        <authorList>
            <person name="Mitreva M."/>
        </authorList>
    </citation>
    <scope>NUCLEOTIDE SEQUENCE [LARGE SCALE GENOMIC DNA]</scope>
    <source>
        <strain evidence="3">Red Deer</strain>
    </source>
</reference>
<proteinExistence type="predicted"/>
<evidence type="ECO:0000313" key="3">
    <source>
        <dbReference type="EMBL" id="OZC06043.1"/>
    </source>
</evidence>
<evidence type="ECO:0000256" key="1">
    <source>
        <dbReference type="SAM" id="MobiDB-lite"/>
    </source>
</evidence>
<dbReference type="AlphaFoldDB" id="A0A238BLF8"/>
<keyword evidence="4" id="KW-1185">Reference proteome</keyword>
<keyword evidence="2" id="KW-1133">Transmembrane helix</keyword>
<accession>A0A238BLF8</accession>